<dbReference type="EMBL" id="CACTIH010006018">
    <property type="protein sequence ID" value="CAA3003765.1"/>
    <property type="molecule type" value="Genomic_DNA"/>
</dbReference>
<organism evidence="2 3">
    <name type="scientific">Olea europaea subsp. europaea</name>
    <dbReference type="NCBI Taxonomy" id="158383"/>
    <lineage>
        <taxon>Eukaryota</taxon>
        <taxon>Viridiplantae</taxon>
        <taxon>Streptophyta</taxon>
        <taxon>Embryophyta</taxon>
        <taxon>Tracheophyta</taxon>
        <taxon>Spermatophyta</taxon>
        <taxon>Magnoliopsida</taxon>
        <taxon>eudicotyledons</taxon>
        <taxon>Gunneridae</taxon>
        <taxon>Pentapetalae</taxon>
        <taxon>asterids</taxon>
        <taxon>lamiids</taxon>
        <taxon>Lamiales</taxon>
        <taxon>Oleaceae</taxon>
        <taxon>Oleeae</taxon>
        <taxon>Olea</taxon>
    </lineage>
</organism>
<feature type="compositionally biased region" description="Acidic residues" evidence="1">
    <location>
        <begin position="1"/>
        <end position="10"/>
    </location>
</feature>
<dbReference type="Proteomes" id="UP000594638">
    <property type="component" value="Unassembled WGS sequence"/>
</dbReference>
<evidence type="ECO:0000313" key="2">
    <source>
        <dbReference type="EMBL" id="CAA3003765.1"/>
    </source>
</evidence>
<name>A0A8S0TF84_OLEEU</name>
<reference evidence="2 3" key="1">
    <citation type="submission" date="2019-12" db="EMBL/GenBank/DDBJ databases">
        <authorList>
            <person name="Alioto T."/>
            <person name="Alioto T."/>
            <person name="Gomez Garrido J."/>
        </authorList>
    </citation>
    <scope>NUCLEOTIDE SEQUENCE [LARGE SCALE GENOMIC DNA]</scope>
</reference>
<comment type="caution">
    <text evidence="2">The sequence shown here is derived from an EMBL/GenBank/DDBJ whole genome shotgun (WGS) entry which is preliminary data.</text>
</comment>
<accession>A0A8S0TF84</accession>
<dbReference type="AlphaFoldDB" id="A0A8S0TF84"/>
<feature type="region of interest" description="Disordered" evidence="1">
    <location>
        <begin position="1"/>
        <end position="62"/>
    </location>
</feature>
<gene>
    <name evidence="2" type="ORF">OLEA9_A086664</name>
</gene>
<evidence type="ECO:0000256" key="1">
    <source>
        <dbReference type="SAM" id="MobiDB-lite"/>
    </source>
</evidence>
<dbReference type="Gramene" id="OE9A086664T1">
    <property type="protein sequence ID" value="OE9A086664C1"/>
    <property type="gene ID" value="OE9A086664"/>
</dbReference>
<feature type="compositionally biased region" description="Basic and acidic residues" evidence="1">
    <location>
        <begin position="11"/>
        <end position="32"/>
    </location>
</feature>
<proteinExistence type="predicted"/>
<protein>
    <submittedName>
        <fullName evidence="2">Uncharacterized protein</fullName>
    </submittedName>
</protein>
<keyword evidence="3" id="KW-1185">Reference proteome</keyword>
<sequence>MLEDSGYEDMQDAHSIDEEGSKLSNEGERTDRAISSINVSRPRSEDKRRSGSNNKKEKRSKISIGELSFSVDRVTSASERVAAKIHSFVGHEVLMLRHA</sequence>
<evidence type="ECO:0000313" key="3">
    <source>
        <dbReference type="Proteomes" id="UP000594638"/>
    </source>
</evidence>